<accession>A0A9N9W4R9</accession>
<organism evidence="2 3">
    <name type="scientific">Clonostachys rhizophaga</name>
    <dbReference type="NCBI Taxonomy" id="160324"/>
    <lineage>
        <taxon>Eukaryota</taxon>
        <taxon>Fungi</taxon>
        <taxon>Dikarya</taxon>
        <taxon>Ascomycota</taxon>
        <taxon>Pezizomycotina</taxon>
        <taxon>Sordariomycetes</taxon>
        <taxon>Hypocreomycetidae</taxon>
        <taxon>Hypocreales</taxon>
        <taxon>Bionectriaceae</taxon>
        <taxon>Clonostachys</taxon>
    </lineage>
</organism>
<keyword evidence="1" id="KW-0732">Signal</keyword>
<dbReference type="OrthoDB" id="5119252at2759"/>
<evidence type="ECO:0000313" key="3">
    <source>
        <dbReference type="Proteomes" id="UP000696573"/>
    </source>
</evidence>
<sequence length="73" mass="7912">MKITVFVLIAGLFSSFAAAKPAKTTCTSTSRAPEYTQTCAPEGRVCKKFTECCSRYCKYGLPGTSMGRCMPLN</sequence>
<feature type="signal peptide" evidence="1">
    <location>
        <begin position="1"/>
        <end position="19"/>
    </location>
</feature>
<evidence type="ECO:0000256" key="1">
    <source>
        <dbReference type="SAM" id="SignalP"/>
    </source>
</evidence>
<reference evidence="2" key="1">
    <citation type="submission" date="2021-10" db="EMBL/GenBank/DDBJ databases">
        <authorList>
            <person name="Piombo E."/>
        </authorList>
    </citation>
    <scope>NUCLEOTIDE SEQUENCE</scope>
</reference>
<dbReference type="EMBL" id="CABFNQ020000763">
    <property type="protein sequence ID" value="CAH0040955.1"/>
    <property type="molecule type" value="Genomic_DNA"/>
</dbReference>
<feature type="chain" id="PRO_5040450847" evidence="1">
    <location>
        <begin position="20"/>
        <end position="73"/>
    </location>
</feature>
<evidence type="ECO:0000313" key="2">
    <source>
        <dbReference type="EMBL" id="CAH0040955.1"/>
    </source>
</evidence>
<protein>
    <submittedName>
        <fullName evidence="2">Uncharacterized protein</fullName>
    </submittedName>
</protein>
<dbReference type="Proteomes" id="UP000696573">
    <property type="component" value="Unassembled WGS sequence"/>
</dbReference>
<proteinExistence type="predicted"/>
<name>A0A9N9W4R9_9HYPO</name>
<gene>
    <name evidence="2" type="ORF">CRHIZ90672A_00008904</name>
</gene>
<keyword evidence="3" id="KW-1185">Reference proteome</keyword>
<dbReference type="AlphaFoldDB" id="A0A9N9W4R9"/>
<comment type="caution">
    <text evidence="2">The sequence shown here is derived from an EMBL/GenBank/DDBJ whole genome shotgun (WGS) entry which is preliminary data.</text>
</comment>